<evidence type="ECO:0000313" key="1">
    <source>
        <dbReference type="EMBL" id="MEW9572005.1"/>
    </source>
</evidence>
<name>A0ABV3QE21_9GAMM</name>
<gene>
    <name evidence="1" type="ORF">ABQJ54_09580</name>
</gene>
<dbReference type="Proteomes" id="UP001556220">
    <property type="component" value="Unassembled WGS sequence"/>
</dbReference>
<dbReference type="EMBL" id="JBFOHK010000002">
    <property type="protein sequence ID" value="MEW9572005.1"/>
    <property type="molecule type" value="Genomic_DNA"/>
</dbReference>
<organism evidence="1 2">
    <name type="scientific">Rhodanobacter lycopersici</name>
    <dbReference type="NCBI Taxonomy" id="3162487"/>
    <lineage>
        <taxon>Bacteria</taxon>
        <taxon>Pseudomonadati</taxon>
        <taxon>Pseudomonadota</taxon>
        <taxon>Gammaproteobacteria</taxon>
        <taxon>Lysobacterales</taxon>
        <taxon>Rhodanobacteraceae</taxon>
        <taxon>Rhodanobacter</taxon>
    </lineage>
</organism>
<accession>A0ABV3QE21</accession>
<reference evidence="1 2" key="1">
    <citation type="submission" date="2024-06" db="EMBL/GenBank/DDBJ databases">
        <authorList>
            <person name="Woo H."/>
        </authorList>
    </citation>
    <scope>NUCLEOTIDE SEQUENCE [LARGE SCALE GENOMIC DNA]</scope>
    <source>
        <strain evidence="1 2">Si-c</strain>
    </source>
</reference>
<dbReference type="RefSeq" id="WP_367854067.1">
    <property type="nucleotide sequence ID" value="NZ_JBFOHK010000002.1"/>
</dbReference>
<keyword evidence="2" id="KW-1185">Reference proteome</keyword>
<evidence type="ECO:0000313" key="2">
    <source>
        <dbReference type="Proteomes" id="UP001556220"/>
    </source>
</evidence>
<proteinExistence type="predicted"/>
<comment type="caution">
    <text evidence="1">The sequence shown here is derived from an EMBL/GenBank/DDBJ whole genome shotgun (WGS) entry which is preliminary data.</text>
</comment>
<sequence length="116" mass="12756">MASRNHYYLSVADLAHAHGSDPALSWDGAGPADFAAALEEALHSPALFERWRAQQPEPDEVDPALGATDMQAQVHARVVDLHVDVDVLTSLPMSLLRQRLNWLIGAAWQLRDVRPA</sequence>
<protein>
    <submittedName>
        <fullName evidence="1">Uncharacterized protein</fullName>
    </submittedName>
</protein>